<proteinExistence type="inferred from homology"/>
<dbReference type="InterPro" id="IPR029028">
    <property type="entry name" value="Alpha/beta_knot_MTases"/>
</dbReference>
<dbReference type="PIRSF" id="PIRSF004505">
    <property type="entry name" value="MT_bac"/>
    <property type="match status" value="1"/>
</dbReference>
<reference evidence="6 7" key="1">
    <citation type="submission" date="2019-03" db="EMBL/GenBank/DDBJ databases">
        <title>Genomic Encyclopedia of Type Strains, Phase IV (KMG-IV): sequencing the most valuable type-strain genomes for metagenomic binning, comparative biology and taxonomic classification.</title>
        <authorList>
            <person name="Goeker M."/>
        </authorList>
    </citation>
    <scope>NUCLEOTIDE SEQUENCE [LARGE SCALE GENOMIC DNA]</scope>
    <source>
        <strain evidence="6 7">DSM 25903</strain>
    </source>
</reference>
<dbReference type="EMBL" id="SNZR01000011">
    <property type="protein sequence ID" value="TDR94016.1"/>
    <property type="molecule type" value="Genomic_DNA"/>
</dbReference>
<gene>
    <name evidence="5" type="primary">rlmH</name>
    <name evidence="6" type="ORF">EV668_1286</name>
</gene>
<evidence type="ECO:0000256" key="2">
    <source>
        <dbReference type="ARBA" id="ARBA00022679"/>
    </source>
</evidence>
<dbReference type="HAMAP" id="MF_00658">
    <property type="entry name" value="23SrRNA_methyltr_H"/>
    <property type="match status" value="1"/>
</dbReference>
<dbReference type="GO" id="GO:0070038">
    <property type="term" value="F:rRNA (pseudouridine-N3-)-methyltransferase activity"/>
    <property type="evidence" value="ECO:0007669"/>
    <property type="project" value="UniProtKB-UniRule"/>
</dbReference>
<comment type="subcellular location">
    <subcellularLocation>
        <location evidence="5">Cytoplasm</location>
    </subcellularLocation>
</comment>
<name>A0A4R7CAI0_9HYPH</name>
<dbReference type="PANTHER" id="PTHR33603">
    <property type="entry name" value="METHYLTRANSFERASE"/>
    <property type="match status" value="1"/>
</dbReference>
<dbReference type="EC" id="2.1.1.177" evidence="5"/>
<comment type="subunit">
    <text evidence="5">Homodimer.</text>
</comment>
<comment type="catalytic activity">
    <reaction evidence="5">
        <text>pseudouridine(1915) in 23S rRNA + S-adenosyl-L-methionine = N(3)-methylpseudouridine(1915) in 23S rRNA + S-adenosyl-L-homocysteine + H(+)</text>
        <dbReference type="Rhea" id="RHEA:42752"/>
        <dbReference type="Rhea" id="RHEA-COMP:10221"/>
        <dbReference type="Rhea" id="RHEA-COMP:10222"/>
        <dbReference type="ChEBI" id="CHEBI:15378"/>
        <dbReference type="ChEBI" id="CHEBI:57856"/>
        <dbReference type="ChEBI" id="CHEBI:59789"/>
        <dbReference type="ChEBI" id="CHEBI:65314"/>
        <dbReference type="ChEBI" id="CHEBI:74486"/>
        <dbReference type="EC" id="2.1.1.177"/>
    </reaction>
</comment>
<evidence type="ECO:0000256" key="3">
    <source>
        <dbReference type="ARBA" id="ARBA00022691"/>
    </source>
</evidence>
<organism evidence="6 7">
    <name type="scientific">Enterovirga rhinocerotis</name>
    <dbReference type="NCBI Taxonomy" id="1339210"/>
    <lineage>
        <taxon>Bacteria</taxon>
        <taxon>Pseudomonadati</taxon>
        <taxon>Pseudomonadota</taxon>
        <taxon>Alphaproteobacteria</taxon>
        <taxon>Hyphomicrobiales</taxon>
        <taxon>Methylobacteriaceae</taxon>
        <taxon>Enterovirga</taxon>
    </lineage>
</organism>
<feature type="binding site" evidence="5">
    <location>
        <begin position="126"/>
        <end position="131"/>
    </location>
    <ligand>
        <name>S-adenosyl-L-methionine</name>
        <dbReference type="ChEBI" id="CHEBI:59789"/>
    </ligand>
</feature>
<evidence type="ECO:0000313" key="7">
    <source>
        <dbReference type="Proteomes" id="UP000295122"/>
    </source>
</evidence>
<accession>A0A4R7CAI0</accession>
<dbReference type="InterPro" id="IPR029026">
    <property type="entry name" value="tRNA_m1G_MTases_N"/>
</dbReference>
<evidence type="ECO:0000256" key="1">
    <source>
        <dbReference type="ARBA" id="ARBA00022603"/>
    </source>
</evidence>
<comment type="function">
    <text evidence="5">Specifically methylates the pseudouridine at position 1915 (m3Psi1915) in 23S rRNA.</text>
</comment>
<dbReference type="SUPFAM" id="SSF75217">
    <property type="entry name" value="alpha/beta knot"/>
    <property type="match status" value="1"/>
</dbReference>
<dbReference type="GO" id="GO:0005737">
    <property type="term" value="C:cytoplasm"/>
    <property type="evidence" value="ECO:0007669"/>
    <property type="project" value="UniProtKB-SubCell"/>
</dbReference>
<keyword evidence="5" id="KW-0698">rRNA processing</keyword>
<evidence type="ECO:0000313" key="6">
    <source>
        <dbReference type="EMBL" id="TDR94016.1"/>
    </source>
</evidence>
<keyword evidence="2 5" id="KW-0808">Transferase</keyword>
<protein>
    <recommendedName>
        <fullName evidence="5">Ribosomal RNA large subunit methyltransferase H</fullName>
        <ecNumber evidence="5">2.1.1.177</ecNumber>
    </recommendedName>
    <alternativeName>
        <fullName evidence="5">23S rRNA (pseudouridine1915-N3)-methyltransferase</fullName>
    </alternativeName>
    <alternativeName>
        <fullName evidence="5">23S rRNA m3Psi1915 methyltransferase</fullName>
    </alternativeName>
    <alternativeName>
        <fullName evidence="5">rRNA (pseudouridine-N3-)-methyltransferase RlmH</fullName>
    </alternativeName>
</protein>
<dbReference type="Gene3D" id="3.40.1280.10">
    <property type="match status" value="1"/>
</dbReference>
<dbReference type="AlphaFoldDB" id="A0A4R7CAI0"/>
<dbReference type="CDD" id="cd18081">
    <property type="entry name" value="RlmH-like"/>
    <property type="match status" value="1"/>
</dbReference>
<dbReference type="RefSeq" id="WP_133768963.1">
    <property type="nucleotide sequence ID" value="NZ_SNZR01000011.1"/>
</dbReference>
<dbReference type="Pfam" id="PF02590">
    <property type="entry name" value="SPOUT_MTase"/>
    <property type="match status" value="1"/>
</dbReference>
<keyword evidence="5" id="KW-0963">Cytoplasm</keyword>
<keyword evidence="7" id="KW-1185">Reference proteome</keyword>
<feature type="binding site" evidence="5">
    <location>
        <position position="75"/>
    </location>
    <ligand>
        <name>S-adenosyl-L-methionine</name>
        <dbReference type="ChEBI" id="CHEBI:59789"/>
    </ligand>
</feature>
<keyword evidence="3 5" id="KW-0949">S-adenosyl-L-methionine</keyword>
<evidence type="ECO:0000256" key="4">
    <source>
        <dbReference type="ARBA" id="ARBA00038303"/>
    </source>
</evidence>
<dbReference type="InterPro" id="IPR003742">
    <property type="entry name" value="RlmH-like"/>
</dbReference>
<comment type="caution">
    <text evidence="6">The sequence shown here is derived from an EMBL/GenBank/DDBJ whole genome shotgun (WGS) entry which is preliminary data.</text>
</comment>
<dbReference type="OrthoDB" id="9806643at2"/>
<dbReference type="PANTHER" id="PTHR33603:SF1">
    <property type="entry name" value="RIBOSOMAL RNA LARGE SUBUNIT METHYLTRANSFERASE H"/>
    <property type="match status" value="1"/>
</dbReference>
<feature type="binding site" evidence="5">
    <location>
        <position position="107"/>
    </location>
    <ligand>
        <name>S-adenosyl-L-methionine</name>
        <dbReference type="ChEBI" id="CHEBI:59789"/>
    </ligand>
</feature>
<keyword evidence="1 5" id="KW-0489">Methyltransferase</keyword>
<comment type="similarity">
    <text evidence="4 5">Belongs to the RNA methyltransferase RlmH family.</text>
</comment>
<dbReference type="NCBIfam" id="NF000989">
    <property type="entry name" value="PRK00103.2-3"/>
    <property type="match status" value="1"/>
</dbReference>
<sequence length="163" mass="17487">MLIRIVAVGRLKAGGERELVDRYHGRAVAMARGLGFSGPDIVELAESKGRRTEERQADEGSRIRERAGSAALVVLDETAPSPTSEAFASRLAAWRDEGRAGLAFVVGGPDGLSSEVRQAAAWSVSFGRLTLPHQIVRALLAEQIYRALTIIAGHPYHRSGTGE</sequence>
<dbReference type="Proteomes" id="UP000295122">
    <property type="component" value="Unassembled WGS sequence"/>
</dbReference>
<evidence type="ECO:0000256" key="5">
    <source>
        <dbReference type="HAMAP-Rule" id="MF_00658"/>
    </source>
</evidence>